<evidence type="ECO:0000256" key="1">
    <source>
        <dbReference type="ARBA" id="ARBA00023125"/>
    </source>
</evidence>
<keyword evidence="1 2" id="KW-0238">DNA-binding</keyword>
<reference evidence="5 6" key="1">
    <citation type="submission" date="2012-06" db="EMBL/GenBank/DDBJ databases">
        <title>Finished chromosome of genome of Chroococcidiopsis thermalis PCC 7203.</title>
        <authorList>
            <consortium name="US DOE Joint Genome Institute"/>
            <person name="Gugger M."/>
            <person name="Coursin T."/>
            <person name="Rippka R."/>
            <person name="Tandeau De Marsac N."/>
            <person name="Huntemann M."/>
            <person name="Wei C.-L."/>
            <person name="Han J."/>
            <person name="Detter J.C."/>
            <person name="Han C."/>
            <person name="Tapia R."/>
            <person name="Davenport K."/>
            <person name="Daligault H."/>
            <person name="Erkkila T."/>
            <person name="Gu W."/>
            <person name="Munk A.C.C."/>
            <person name="Teshima H."/>
            <person name="Xu Y."/>
            <person name="Chain P."/>
            <person name="Chen A."/>
            <person name="Krypides N."/>
            <person name="Mavromatis K."/>
            <person name="Markowitz V."/>
            <person name="Szeto E."/>
            <person name="Ivanova N."/>
            <person name="Mikhailova N."/>
            <person name="Ovchinnikova G."/>
            <person name="Pagani I."/>
            <person name="Pati A."/>
            <person name="Goodwin L."/>
            <person name="Peters L."/>
            <person name="Pitluck S."/>
            <person name="Woyke T."/>
            <person name="Kerfeld C."/>
        </authorList>
    </citation>
    <scope>NUCLEOTIDE SEQUENCE [LARGE SCALE GENOMIC DNA]</scope>
    <source>
        <strain evidence="5 6">PCC 7203</strain>
    </source>
</reference>
<dbReference type="InterPro" id="IPR011344">
    <property type="entry name" value="ssDNA-bd"/>
</dbReference>
<comment type="caution">
    <text evidence="2">Lacks conserved residue(s) required for the propagation of feature annotation.</text>
</comment>
<evidence type="ECO:0000313" key="6">
    <source>
        <dbReference type="Proteomes" id="UP000010384"/>
    </source>
</evidence>
<evidence type="ECO:0000313" key="5">
    <source>
        <dbReference type="EMBL" id="AFY89316.1"/>
    </source>
</evidence>
<keyword evidence="6" id="KW-1185">Reference proteome</keyword>
<feature type="compositionally biased region" description="Polar residues" evidence="4">
    <location>
        <begin position="114"/>
        <end position="129"/>
    </location>
</feature>
<organism evidence="5 6">
    <name type="scientific">Chroococcidiopsis thermalis (strain PCC 7203)</name>
    <dbReference type="NCBI Taxonomy" id="251229"/>
    <lineage>
        <taxon>Bacteria</taxon>
        <taxon>Bacillati</taxon>
        <taxon>Cyanobacteriota</taxon>
        <taxon>Cyanophyceae</taxon>
        <taxon>Chroococcidiopsidales</taxon>
        <taxon>Chroococcidiopsidaceae</taxon>
        <taxon>Chroococcidiopsis</taxon>
    </lineage>
</organism>
<dbReference type="NCBIfam" id="TIGR00621">
    <property type="entry name" value="ssb"/>
    <property type="match status" value="1"/>
</dbReference>
<dbReference type="RefSeq" id="WP_015155859.1">
    <property type="nucleotide sequence ID" value="NC_019695.1"/>
</dbReference>
<proteinExistence type="inferred from homology"/>
<dbReference type="PATRIC" id="fig|251229.3.peg.4561"/>
<dbReference type="GO" id="GO:0009295">
    <property type="term" value="C:nucleoid"/>
    <property type="evidence" value="ECO:0007669"/>
    <property type="project" value="TreeGrafter"/>
</dbReference>
<dbReference type="InParanoid" id="K9U4I7"/>
<dbReference type="AlphaFoldDB" id="K9U4I7"/>
<dbReference type="InterPro" id="IPR012340">
    <property type="entry name" value="NA-bd_OB-fold"/>
</dbReference>
<dbReference type="Gene3D" id="2.40.50.140">
    <property type="entry name" value="Nucleic acid-binding proteins"/>
    <property type="match status" value="1"/>
</dbReference>
<gene>
    <name evidence="5" type="ORF">Chro_3902</name>
</gene>
<dbReference type="HAMAP" id="MF_00984">
    <property type="entry name" value="SSB"/>
    <property type="match status" value="1"/>
</dbReference>
<dbReference type="SUPFAM" id="SSF50249">
    <property type="entry name" value="Nucleic acid-binding proteins"/>
    <property type="match status" value="1"/>
</dbReference>
<dbReference type="GO" id="GO:0006260">
    <property type="term" value="P:DNA replication"/>
    <property type="evidence" value="ECO:0007669"/>
    <property type="project" value="InterPro"/>
</dbReference>
<dbReference type="InterPro" id="IPR000424">
    <property type="entry name" value="Primosome_PriB/ssb"/>
</dbReference>
<dbReference type="CDD" id="cd04496">
    <property type="entry name" value="SSB_OBF"/>
    <property type="match status" value="1"/>
</dbReference>
<dbReference type="Proteomes" id="UP000010384">
    <property type="component" value="Chromosome"/>
</dbReference>
<dbReference type="Pfam" id="PF00436">
    <property type="entry name" value="SSB"/>
    <property type="match status" value="1"/>
</dbReference>
<dbReference type="KEGG" id="cthe:Chro_3902"/>
<dbReference type="PIRSF" id="PIRSF002070">
    <property type="entry name" value="SSB"/>
    <property type="match status" value="1"/>
</dbReference>
<name>K9U4I7_CHRTP</name>
<dbReference type="FunCoup" id="K9U4I7">
    <property type="interactions" value="511"/>
</dbReference>
<comment type="subunit">
    <text evidence="2">Homotetramer.</text>
</comment>
<dbReference type="PANTHER" id="PTHR10302">
    <property type="entry name" value="SINGLE-STRANDED DNA-BINDING PROTEIN"/>
    <property type="match status" value="1"/>
</dbReference>
<evidence type="ECO:0000256" key="3">
    <source>
        <dbReference type="PIRNR" id="PIRNR002070"/>
    </source>
</evidence>
<dbReference type="PROSITE" id="PS50935">
    <property type="entry name" value="SSB"/>
    <property type="match status" value="1"/>
</dbReference>
<evidence type="ECO:0000256" key="4">
    <source>
        <dbReference type="SAM" id="MobiDB-lite"/>
    </source>
</evidence>
<sequence length="129" mass="14283">MTQQFINRIELVGRVGQDPATHYFESGAMKTTLTLAVKPPYKSDLPMWWDLELWGNIAQVATDWVRKGSTIGVAGELKFDVWVDKNSGLPRSKPVIRVSELELISSSKRGEEPNASSHAPQASIANANF</sequence>
<feature type="region of interest" description="Disordered" evidence="4">
    <location>
        <begin position="106"/>
        <end position="129"/>
    </location>
</feature>
<dbReference type="GO" id="GO:0003697">
    <property type="term" value="F:single-stranded DNA binding"/>
    <property type="evidence" value="ECO:0007669"/>
    <property type="project" value="UniProtKB-UniRule"/>
</dbReference>
<evidence type="ECO:0000256" key="2">
    <source>
        <dbReference type="HAMAP-Rule" id="MF_00984"/>
    </source>
</evidence>
<accession>K9U4I7</accession>
<dbReference type="EMBL" id="CP003597">
    <property type="protein sequence ID" value="AFY89316.1"/>
    <property type="molecule type" value="Genomic_DNA"/>
</dbReference>
<dbReference type="HOGENOM" id="CLU_078758_6_0_3"/>
<dbReference type="eggNOG" id="COG0629">
    <property type="taxonomic scope" value="Bacteria"/>
</dbReference>
<protein>
    <recommendedName>
        <fullName evidence="2 3">Single-stranded DNA-binding protein</fullName>
        <shortName evidence="2">SSB</shortName>
    </recommendedName>
</protein>
<dbReference type="OrthoDB" id="9809878at2"/>
<dbReference type="PANTHER" id="PTHR10302:SF0">
    <property type="entry name" value="SINGLE-STRANDED DNA-BINDING PROTEIN, MITOCHONDRIAL"/>
    <property type="match status" value="1"/>
</dbReference>
<dbReference type="STRING" id="251229.Chro_3902"/>